<sequence>MLPVTGAGYDFARPFSMPIIQHHSSRTTMKTPPFLYKYQSFTQYSLQSLSENTVWMSSPASFNDPFDCAINLDPKRLHESVAHALEIVTKNAVVDDALKAPSELDEAAYAELRESLRAHMQKIGVLCLSETPEEILMWSHYAEYHKGFCIEFMIDDMCLLGRLAQPVKYTEIYPSLSLKDLPADAEESFIDVCVYTKAKQWSYEREWRALALTGDKLYRAPAPISAIIFGARMPDAHKTEIHQILHLNPGIQFKEAFMLEDVFGLGFRPYLASSAS</sequence>
<dbReference type="Proteomes" id="UP001228019">
    <property type="component" value="Unassembled WGS sequence"/>
</dbReference>
<proteinExistence type="predicted"/>
<dbReference type="Pfam" id="PF11185">
    <property type="entry name" value="DUF2971"/>
    <property type="match status" value="1"/>
</dbReference>
<keyword evidence="2" id="KW-1185">Reference proteome</keyword>
<protein>
    <submittedName>
        <fullName evidence="1">DUF2971 domain-containing protein</fullName>
    </submittedName>
</protein>
<dbReference type="RefSeq" id="WP_234407913.1">
    <property type="nucleotide sequence ID" value="NZ_JAUQOP010000004.1"/>
</dbReference>
<accession>A0ABT9BUW7</accession>
<gene>
    <name evidence="1" type="ORF">Q6A48_05510</name>
</gene>
<reference evidence="1 2" key="1">
    <citation type="submission" date="2023-07" db="EMBL/GenBank/DDBJ databases">
        <title>Identification of four novel Pseudomonas species associated with bacterial leaf spot of cucurbits.</title>
        <authorList>
            <person name="Fullem K.R."/>
        </authorList>
    </citation>
    <scope>NUCLEOTIDE SEQUENCE [LARGE SCALE GENOMIC DNA]</scope>
    <source>
        <strain evidence="1 2">K18</strain>
    </source>
</reference>
<organism evidence="1 2">
    <name type="scientific">Pseudomonas citrulli</name>
    <dbReference type="NCBI Taxonomy" id="3064347"/>
    <lineage>
        <taxon>Bacteria</taxon>
        <taxon>Pseudomonadati</taxon>
        <taxon>Pseudomonadota</taxon>
        <taxon>Gammaproteobacteria</taxon>
        <taxon>Pseudomonadales</taxon>
        <taxon>Pseudomonadaceae</taxon>
        <taxon>Pseudomonas</taxon>
    </lineage>
</organism>
<dbReference type="EMBL" id="JAUQOP010000004">
    <property type="protein sequence ID" value="MDO7896343.1"/>
    <property type="molecule type" value="Genomic_DNA"/>
</dbReference>
<name>A0ABT9BUW7_9PSED</name>
<evidence type="ECO:0000313" key="2">
    <source>
        <dbReference type="Proteomes" id="UP001228019"/>
    </source>
</evidence>
<evidence type="ECO:0000313" key="1">
    <source>
        <dbReference type="EMBL" id="MDO7896343.1"/>
    </source>
</evidence>
<dbReference type="InterPro" id="IPR021352">
    <property type="entry name" value="DUF2971"/>
</dbReference>
<comment type="caution">
    <text evidence="1">The sequence shown here is derived from an EMBL/GenBank/DDBJ whole genome shotgun (WGS) entry which is preliminary data.</text>
</comment>